<proteinExistence type="predicted"/>
<comment type="caution">
    <text evidence="1">The sequence shown here is derived from an EMBL/GenBank/DDBJ whole genome shotgun (WGS) entry which is preliminary data.</text>
</comment>
<dbReference type="OrthoDB" id="5947210at2759"/>
<organism evidence="1 2">
    <name type="scientific">Paramuricea clavata</name>
    <name type="common">Red gorgonian</name>
    <name type="synonym">Violescent sea-whip</name>
    <dbReference type="NCBI Taxonomy" id="317549"/>
    <lineage>
        <taxon>Eukaryota</taxon>
        <taxon>Metazoa</taxon>
        <taxon>Cnidaria</taxon>
        <taxon>Anthozoa</taxon>
        <taxon>Octocorallia</taxon>
        <taxon>Malacalcyonacea</taxon>
        <taxon>Plexauridae</taxon>
        <taxon>Paramuricea</taxon>
    </lineage>
</organism>
<feature type="non-terminal residue" evidence="1">
    <location>
        <position position="1"/>
    </location>
</feature>
<dbReference type="InterPro" id="IPR036691">
    <property type="entry name" value="Endo/exonu/phosph_ase_sf"/>
</dbReference>
<gene>
    <name evidence="1" type="ORF">PACLA_8A077866</name>
</gene>
<dbReference type="EMBL" id="CACRXK020009739">
    <property type="protein sequence ID" value="CAB4017862.1"/>
    <property type="molecule type" value="Genomic_DNA"/>
</dbReference>
<dbReference type="Gene3D" id="3.60.10.10">
    <property type="entry name" value="Endonuclease/exonuclease/phosphatase"/>
    <property type="match status" value="1"/>
</dbReference>
<evidence type="ECO:0000313" key="1">
    <source>
        <dbReference type="EMBL" id="CAB4017862.1"/>
    </source>
</evidence>
<dbReference type="PANTHER" id="PTHR47510">
    <property type="entry name" value="REVERSE TRANSCRIPTASE DOMAIN-CONTAINING PROTEIN"/>
    <property type="match status" value="1"/>
</dbReference>
<keyword evidence="2" id="KW-1185">Reference proteome</keyword>
<dbReference type="AlphaFoldDB" id="A0A6S7JMS4"/>
<name>A0A6S7JMS4_PARCT</name>
<accession>A0A6S7JMS4</accession>
<sequence>MSSQNLLTFRLGLRTKPYSWSVCPAGYFLNGLYRTAGQNLHNIEVGKCCKPVNHPERYEQCYDENIKYKFDKEGWSTCSKAGFYVVGVYRAFDWLHNIDKLKCCNMSTAVTVKPDFCQNSDWWESFDREGWSTCLNNKLFITGFYRSKFGTLNKDEISRLREAKCCSSNSLYRNQKSECKNANWWTSLNRNDRLVSNGGGVCAYINSNIYCRRIEEFESSSIESLWLSVRPKKLPRSVSVILLAVVYHSTASRQTENVELYSHIQTNVDSFLYSHPEALVLITGDFNFRSTGLDANHLKRIAGLTQIVKVATRADVTLDWCLTNSKVDNIYESIQLPPIGTSDHYTILMKAQPPPSKPDNSHIWKRDLRDSRIRPFGRYITTFDWSPILDIHDWDTKYEKFNDTMTVMIEKFFPLERIKVRKCDKPWMTSSIKSAIGRRQKALHESGKNSDIYKYWRNR</sequence>
<protein>
    <submittedName>
        <fullName evidence="1">Uncharacterized protein</fullName>
    </submittedName>
</protein>
<dbReference type="SUPFAM" id="SSF56219">
    <property type="entry name" value="DNase I-like"/>
    <property type="match status" value="1"/>
</dbReference>
<dbReference type="Proteomes" id="UP001152795">
    <property type="component" value="Unassembled WGS sequence"/>
</dbReference>
<reference evidence="1" key="1">
    <citation type="submission" date="2020-04" db="EMBL/GenBank/DDBJ databases">
        <authorList>
            <person name="Alioto T."/>
            <person name="Alioto T."/>
            <person name="Gomez Garrido J."/>
        </authorList>
    </citation>
    <scope>NUCLEOTIDE SEQUENCE</scope>
    <source>
        <strain evidence="1">A484AB</strain>
    </source>
</reference>
<dbReference type="PANTHER" id="PTHR47510:SF3">
    <property type="entry name" value="ENDO_EXONUCLEASE_PHOSPHATASE DOMAIN-CONTAINING PROTEIN"/>
    <property type="match status" value="1"/>
</dbReference>
<evidence type="ECO:0000313" key="2">
    <source>
        <dbReference type="Proteomes" id="UP001152795"/>
    </source>
</evidence>